<evidence type="ECO:0000313" key="3">
    <source>
        <dbReference type="Proteomes" id="UP000178912"/>
    </source>
</evidence>
<dbReference type="SUPFAM" id="SSF54695">
    <property type="entry name" value="POZ domain"/>
    <property type="match status" value="2"/>
</dbReference>
<dbReference type="Gene3D" id="3.30.710.10">
    <property type="entry name" value="Potassium Channel Kv1.1, Chain A"/>
    <property type="match status" value="2"/>
</dbReference>
<dbReference type="EMBL" id="FJUX01000136">
    <property type="protein sequence ID" value="CZT11061.1"/>
    <property type="molecule type" value="Genomic_DNA"/>
</dbReference>
<dbReference type="Proteomes" id="UP000178912">
    <property type="component" value="Unassembled WGS sequence"/>
</dbReference>
<keyword evidence="3" id="KW-1185">Reference proteome</keyword>
<dbReference type="OrthoDB" id="194443at2759"/>
<evidence type="ECO:0000256" key="1">
    <source>
        <dbReference type="SAM" id="MobiDB-lite"/>
    </source>
</evidence>
<gene>
    <name evidence="2" type="ORF">RAG0_15335</name>
</gene>
<protein>
    <recommendedName>
        <fullName evidence="4">BTB domain-containing protein</fullName>
    </recommendedName>
</protein>
<name>A0A1E1LKM6_9HELO</name>
<evidence type="ECO:0000313" key="2">
    <source>
        <dbReference type="EMBL" id="CZT11061.1"/>
    </source>
</evidence>
<accession>A0A1E1LKM6</accession>
<dbReference type="AlphaFoldDB" id="A0A1E1LKM6"/>
<feature type="region of interest" description="Disordered" evidence="1">
    <location>
        <begin position="1"/>
        <end position="26"/>
    </location>
</feature>
<organism evidence="2 3">
    <name type="scientific">Rhynchosporium agropyri</name>
    <dbReference type="NCBI Taxonomy" id="914238"/>
    <lineage>
        <taxon>Eukaryota</taxon>
        <taxon>Fungi</taxon>
        <taxon>Dikarya</taxon>
        <taxon>Ascomycota</taxon>
        <taxon>Pezizomycotina</taxon>
        <taxon>Leotiomycetes</taxon>
        <taxon>Helotiales</taxon>
        <taxon>Ploettnerulaceae</taxon>
        <taxon>Rhynchosporium</taxon>
    </lineage>
</organism>
<dbReference type="CDD" id="cd18186">
    <property type="entry name" value="BTB_POZ_ZBTB_KLHL-like"/>
    <property type="match status" value="2"/>
</dbReference>
<feature type="compositionally biased region" description="Polar residues" evidence="1">
    <location>
        <begin position="1"/>
        <end position="15"/>
    </location>
</feature>
<proteinExistence type="predicted"/>
<evidence type="ECO:0008006" key="4">
    <source>
        <dbReference type="Google" id="ProtNLM"/>
    </source>
</evidence>
<reference evidence="3" key="1">
    <citation type="submission" date="2016-03" db="EMBL/GenBank/DDBJ databases">
        <authorList>
            <person name="Guldener U."/>
        </authorList>
    </citation>
    <scope>NUCLEOTIDE SEQUENCE [LARGE SCALE GENOMIC DNA]</scope>
    <source>
        <strain evidence="3">04CH-RAC-A.6.1</strain>
    </source>
</reference>
<dbReference type="PANTHER" id="PTHR47843">
    <property type="entry name" value="BTB DOMAIN-CONTAINING PROTEIN-RELATED"/>
    <property type="match status" value="1"/>
</dbReference>
<dbReference type="InterPro" id="IPR011333">
    <property type="entry name" value="SKP1/BTB/POZ_sf"/>
</dbReference>
<sequence length="206" mass="23279">MTSMTSVSADVAKSHQTSKYHQARKRRKTILPTYSDPKSLVTFLIGPGPNPVEFLIHKEIVCHNSRVLAIAFNGKFIEGRTQTYGIDDTTERAFKLFMQWLYSKSFGPGDKTTELIVHKEVAYHQSKVLNAAFNSSFIEGSAQTYRIENFREVTFTFMVQWLYSQRFNLSHHDPAFDCKISMDKDISSALGAGRSTCNAKAAKCCD</sequence>
<dbReference type="PANTHER" id="PTHR47843:SF2">
    <property type="entry name" value="BTB DOMAIN-CONTAINING PROTEIN"/>
    <property type="match status" value="1"/>
</dbReference>
<feature type="compositionally biased region" description="Basic residues" evidence="1">
    <location>
        <begin position="16"/>
        <end position="26"/>
    </location>
</feature>